<dbReference type="InterPro" id="IPR006357">
    <property type="entry name" value="HAD-SF_hydro_IIA"/>
</dbReference>
<dbReference type="SUPFAM" id="SSF56784">
    <property type="entry name" value="HAD-like"/>
    <property type="match status" value="1"/>
</dbReference>
<proteinExistence type="predicted"/>
<dbReference type="InterPro" id="IPR006439">
    <property type="entry name" value="HAD-SF_hydro_IA"/>
</dbReference>
<gene>
    <name evidence="1" type="ORF">DQG23_11870</name>
</gene>
<accession>A0A329MNJ1</accession>
<name>A0A329MNJ1_9BACL</name>
<evidence type="ECO:0008006" key="3">
    <source>
        <dbReference type="Google" id="ProtNLM"/>
    </source>
</evidence>
<dbReference type="SFLD" id="SFLDG01129">
    <property type="entry name" value="C1.5:_HAD__Beta-PGM__Phosphata"/>
    <property type="match status" value="1"/>
</dbReference>
<dbReference type="InterPro" id="IPR023214">
    <property type="entry name" value="HAD_sf"/>
</dbReference>
<dbReference type="GO" id="GO:0016791">
    <property type="term" value="F:phosphatase activity"/>
    <property type="evidence" value="ECO:0007669"/>
    <property type="project" value="TreeGrafter"/>
</dbReference>
<comment type="caution">
    <text evidence="1">The sequence shown here is derived from an EMBL/GenBank/DDBJ whole genome shotgun (WGS) entry which is preliminary data.</text>
</comment>
<dbReference type="InterPro" id="IPR036412">
    <property type="entry name" value="HAD-like_sf"/>
</dbReference>
<sequence>MFCRCRPGNRAGKPSAGYRACRCGADNRRLVRYRNAGCGWEKAAVGKKGLRVMQVLKNGDRSVSGALEMLLNAEAVFFDLDGCVYFGERLADGALTLLEWLQGRGKMIRFVTNNSTDTGAQVAARLSHMGLKTPSEQVMTATELIGLHLLKLYDRTTLKVIGSRSLHTALERAGHRLVPLYSMERADAVVIGRDTAYDYSKLQAVLEEMDKGTPVLATNPDLFHPGSRGEKVPETGALYSAFEAITGRKVNYFGKPAPYMFELAMEHCGIKSPELCVMIGDNLQTDIAGGRSAGMKTIWLYGANRPSPDNQVPLSCRPDFAVPDLQSLSARIE</sequence>
<dbReference type="EMBL" id="QMFB01000005">
    <property type="protein sequence ID" value="RAV21344.1"/>
    <property type="molecule type" value="Genomic_DNA"/>
</dbReference>
<dbReference type="AlphaFoldDB" id="A0A329MNJ1"/>
<dbReference type="GO" id="GO:0005737">
    <property type="term" value="C:cytoplasm"/>
    <property type="evidence" value="ECO:0007669"/>
    <property type="project" value="TreeGrafter"/>
</dbReference>
<evidence type="ECO:0000313" key="1">
    <source>
        <dbReference type="EMBL" id="RAV21344.1"/>
    </source>
</evidence>
<dbReference type="Proteomes" id="UP000250369">
    <property type="component" value="Unassembled WGS sequence"/>
</dbReference>
<dbReference type="Pfam" id="PF00702">
    <property type="entry name" value="Hydrolase"/>
    <property type="match status" value="1"/>
</dbReference>
<protein>
    <recommendedName>
        <fullName evidence="3">Acid sugar phosphatase</fullName>
    </recommendedName>
</protein>
<dbReference type="PANTHER" id="PTHR19288">
    <property type="entry name" value="4-NITROPHENYLPHOSPHATASE-RELATED"/>
    <property type="match status" value="1"/>
</dbReference>
<organism evidence="1 2">
    <name type="scientific">Paenibacillus contaminans</name>
    <dbReference type="NCBI Taxonomy" id="450362"/>
    <lineage>
        <taxon>Bacteria</taxon>
        <taxon>Bacillati</taxon>
        <taxon>Bacillota</taxon>
        <taxon>Bacilli</taxon>
        <taxon>Bacillales</taxon>
        <taxon>Paenibacillaceae</taxon>
        <taxon>Paenibacillus</taxon>
    </lineage>
</organism>
<dbReference type="NCBIfam" id="TIGR01549">
    <property type="entry name" value="HAD-SF-IA-v1"/>
    <property type="match status" value="1"/>
</dbReference>
<dbReference type="PANTHER" id="PTHR19288:SF46">
    <property type="entry name" value="HALOACID DEHALOGENASE-LIKE HYDROLASE DOMAIN-CONTAINING PROTEIN 2"/>
    <property type="match status" value="1"/>
</dbReference>
<reference evidence="1 2" key="1">
    <citation type="journal article" date="2009" name="Int. J. Syst. Evol. Microbiol.">
        <title>Paenibacillus contaminans sp. nov., isolated from a contaminated laboratory plate.</title>
        <authorList>
            <person name="Chou J.H."/>
            <person name="Lee J.H."/>
            <person name="Lin M.C."/>
            <person name="Chang P.S."/>
            <person name="Arun A.B."/>
            <person name="Young C.C."/>
            <person name="Chen W.M."/>
        </authorList>
    </citation>
    <scope>NUCLEOTIDE SEQUENCE [LARGE SCALE GENOMIC DNA]</scope>
    <source>
        <strain evidence="1 2">CKOBP-6</strain>
    </source>
</reference>
<dbReference type="NCBIfam" id="TIGR01460">
    <property type="entry name" value="HAD-SF-IIA"/>
    <property type="match status" value="1"/>
</dbReference>
<dbReference type="SFLD" id="SFLDS00003">
    <property type="entry name" value="Haloacid_Dehalogenase"/>
    <property type="match status" value="1"/>
</dbReference>
<keyword evidence="2" id="KW-1185">Reference proteome</keyword>
<evidence type="ECO:0000313" key="2">
    <source>
        <dbReference type="Proteomes" id="UP000250369"/>
    </source>
</evidence>
<dbReference type="Gene3D" id="3.40.50.1000">
    <property type="entry name" value="HAD superfamily/HAD-like"/>
    <property type="match status" value="2"/>
</dbReference>